<keyword evidence="1" id="KW-1133">Transmembrane helix</keyword>
<dbReference type="OrthoDB" id="9128717at2"/>
<keyword evidence="1" id="KW-0472">Membrane</keyword>
<name>A0A0P7DV25_9GAMM</name>
<gene>
    <name evidence="2" type="ORF">AOG27_13710</name>
</gene>
<organism evidence="2 3">
    <name type="scientific">Pseudoalteromonas lipolytica</name>
    <dbReference type="NCBI Taxonomy" id="570156"/>
    <lineage>
        <taxon>Bacteria</taxon>
        <taxon>Pseudomonadati</taxon>
        <taxon>Pseudomonadota</taxon>
        <taxon>Gammaproteobacteria</taxon>
        <taxon>Alteromonadales</taxon>
        <taxon>Pseudoalteromonadaceae</taxon>
        <taxon>Pseudoalteromonas</taxon>
    </lineage>
</organism>
<evidence type="ECO:0000256" key="1">
    <source>
        <dbReference type="SAM" id="Phobius"/>
    </source>
</evidence>
<comment type="caution">
    <text evidence="2">The sequence shown here is derived from an EMBL/GenBank/DDBJ whole genome shotgun (WGS) entry which is preliminary data.</text>
</comment>
<accession>A0A0P7DV25</accession>
<sequence>MNIYVIVIVVILIISLFLMIYLITENKKLKSYKFDKEETKREGTLKLASDVGESDEVDGFKHGQDENIASNFKVIDSSGNNIITAHEIYKLPTNSVDITNDSAMNGWATHFLADATKAGMSIPNRTIELAFKADIQKGLDAGKYTIMTTKTNERLADVIDVKTKKIVGKGRIVEGGKVKQFAAGAFHIASIAVAQSHLADISKNLKAINSSLGDISKHLEVLDTAKIKGAISYYEQVAALIEKNNNPESLGSSIKVNIEANIKDSHAWVSSVFDKFNYLIKQIECLDDADNFGTSSTYADFKNRVKQVESIGRDYDLLMKFNNMSIAILGYLDPKNTEYTRMDVKEADWKELVKKYVVACREKSIQYFQDKGSLFNSTETLETRSENINNTAALISHSLLSDLNLMAKQKEKIEQHLEIFKQDELRMSLKFNSEGNIEKSVLLK</sequence>
<reference evidence="2 3" key="1">
    <citation type="submission" date="2015-09" db="EMBL/GenBank/DDBJ databases">
        <title>Draft Genome Sequence of Pseudoalteromonas lipolytica UCD-48B.</title>
        <authorList>
            <person name="Krusor M."/>
            <person name="Coil D.A."/>
            <person name="Lang J.M."/>
            <person name="Eisen J.A."/>
            <person name="Alexiev A."/>
        </authorList>
    </citation>
    <scope>NUCLEOTIDE SEQUENCE [LARGE SCALE GENOMIC DNA]</scope>
    <source>
        <strain evidence="2 3">UCD-48B</strain>
    </source>
</reference>
<dbReference type="Proteomes" id="UP000050378">
    <property type="component" value="Unassembled WGS sequence"/>
</dbReference>
<dbReference type="PROSITE" id="PS00018">
    <property type="entry name" value="EF_HAND_1"/>
    <property type="match status" value="1"/>
</dbReference>
<dbReference type="AlphaFoldDB" id="A0A0P7DV25"/>
<keyword evidence="1" id="KW-0812">Transmembrane</keyword>
<dbReference type="EMBL" id="LJTC01000008">
    <property type="protein sequence ID" value="KPM83114.1"/>
    <property type="molecule type" value="Genomic_DNA"/>
</dbReference>
<dbReference type="RefSeq" id="WP_054553572.1">
    <property type="nucleotide sequence ID" value="NZ_LJTC01000008.1"/>
</dbReference>
<feature type="transmembrane region" description="Helical" evidence="1">
    <location>
        <begin position="6"/>
        <end position="24"/>
    </location>
</feature>
<evidence type="ECO:0000313" key="2">
    <source>
        <dbReference type="EMBL" id="KPM83114.1"/>
    </source>
</evidence>
<dbReference type="PATRIC" id="fig|570156.3.peg.3847"/>
<dbReference type="InterPro" id="IPR018247">
    <property type="entry name" value="EF_Hand_1_Ca_BS"/>
</dbReference>
<protein>
    <submittedName>
        <fullName evidence="2">Uncharacterized protein</fullName>
    </submittedName>
</protein>
<proteinExistence type="predicted"/>
<evidence type="ECO:0000313" key="3">
    <source>
        <dbReference type="Proteomes" id="UP000050378"/>
    </source>
</evidence>
<dbReference type="STRING" id="570156.AOG27_13710"/>